<comment type="subcellular location">
    <subcellularLocation>
        <location evidence="1">Membrane</location>
        <topology evidence="1">Single-pass membrane protein</topology>
    </subcellularLocation>
</comment>
<dbReference type="SUPFAM" id="SSF56112">
    <property type="entry name" value="Protein kinase-like (PK-like)"/>
    <property type="match status" value="1"/>
</dbReference>
<sequence length="300" mass="33402">MTEIATISAVQHRNLVKLYGCCIEGDRRLLVYEYLENKSLDQALFGNRSLHLNWPMRYNICLGTARGLAYLHEESRLRIVHRDVKASNILLDADLIPKISDFGLAKLYDDKKTHISTRVAGTIGYLAPEYAMRGHLTEKVDVFAFGVVALEILSGRPNSDSSLEQEKVYLLEWAWHLHENNRALDLVDTTLVEFNEAEALRVIGVGLLCTQATPMLRPPMSRVVAMLSGDIEVSSVTSKPGYITDWQLNEITSFVSKDTSGPSTERTNSSRQNTSSNSSTVVIGHSSESPCQPILHEIIG</sequence>
<evidence type="ECO:0000256" key="2">
    <source>
        <dbReference type="ARBA" id="ARBA00022527"/>
    </source>
</evidence>
<keyword evidence="5" id="KW-0812">Transmembrane</keyword>
<keyword evidence="10" id="KW-0067">ATP-binding</keyword>
<dbReference type="STRING" id="337451.A0A443PD12"/>
<keyword evidence="14" id="KW-0325">Glycoprotein</keyword>
<dbReference type="OrthoDB" id="663146at2759"/>
<dbReference type="GO" id="GO:0016020">
    <property type="term" value="C:membrane"/>
    <property type="evidence" value="ECO:0007669"/>
    <property type="project" value="UniProtKB-SubCell"/>
</dbReference>
<feature type="region of interest" description="Disordered" evidence="15">
    <location>
        <begin position="256"/>
        <end position="288"/>
    </location>
</feature>
<feature type="domain" description="Protein kinase" evidence="16">
    <location>
        <begin position="1"/>
        <end position="233"/>
    </location>
</feature>
<dbReference type="InterPro" id="IPR000719">
    <property type="entry name" value="Prot_kinase_dom"/>
</dbReference>
<evidence type="ECO:0000256" key="8">
    <source>
        <dbReference type="ARBA" id="ARBA00022741"/>
    </source>
</evidence>
<dbReference type="InterPro" id="IPR052059">
    <property type="entry name" value="CR_Ser/Thr_kinase"/>
</dbReference>
<comment type="caution">
    <text evidence="17">The sequence shown here is derived from an EMBL/GenBank/DDBJ whole genome shotgun (WGS) entry which is preliminary data.</text>
</comment>
<organism evidence="17 18">
    <name type="scientific">Cinnamomum micranthum f. kanehirae</name>
    <dbReference type="NCBI Taxonomy" id="337451"/>
    <lineage>
        <taxon>Eukaryota</taxon>
        <taxon>Viridiplantae</taxon>
        <taxon>Streptophyta</taxon>
        <taxon>Embryophyta</taxon>
        <taxon>Tracheophyta</taxon>
        <taxon>Spermatophyta</taxon>
        <taxon>Magnoliopsida</taxon>
        <taxon>Magnoliidae</taxon>
        <taxon>Laurales</taxon>
        <taxon>Lauraceae</taxon>
        <taxon>Cinnamomum</taxon>
    </lineage>
</organism>
<dbReference type="Pfam" id="PF07714">
    <property type="entry name" value="PK_Tyr_Ser-Thr"/>
    <property type="match status" value="1"/>
</dbReference>
<evidence type="ECO:0000256" key="3">
    <source>
        <dbReference type="ARBA" id="ARBA00022553"/>
    </source>
</evidence>
<dbReference type="PROSITE" id="PS00108">
    <property type="entry name" value="PROTEIN_KINASE_ST"/>
    <property type="match status" value="1"/>
</dbReference>
<dbReference type="GO" id="GO:0004674">
    <property type="term" value="F:protein serine/threonine kinase activity"/>
    <property type="evidence" value="ECO:0007669"/>
    <property type="project" value="UniProtKB-KW"/>
</dbReference>
<dbReference type="FunFam" id="1.10.510.10:FF:000044">
    <property type="entry name" value="Putative LRR receptor-like serine/threonine-protein kinase"/>
    <property type="match status" value="1"/>
</dbReference>
<protein>
    <submittedName>
        <fullName evidence="17">Protein kinase domain-containing protein</fullName>
    </submittedName>
</protein>
<evidence type="ECO:0000256" key="11">
    <source>
        <dbReference type="ARBA" id="ARBA00022989"/>
    </source>
</evidence>
<dbReference type="SMART" id="SM00220">
    <property type="entry name" value="S_TKc"/>
    <property type="match status" value="1"/>
</dbReference>
<keyword evidence="7" id="KW-0677">Repeat</keyword>
<name>A0A443PD12_9MAGN</name>
<keyword evidence="13" id="KW-0675">Receptor</keyword>
<keyword evidence="2" id="KW-0723">Serine/threonine-protein kinase</keyword>
<dbReference type="GO" id="GO:0005524">
    <property type="term" value="F:ATP binding"/>
    <property type="evidence" value="ECO:0007669"/>
    <property type="project" value="UniProtKB-KW"/>
</dbReference>
<evidence type="ECO:0000256" key="5">
    <source>
        <dbReference type="ARBA" id="ARBA00022692"/>
    </source>
</evidence>
<reference evidence="17 18" key="1">
    <citation type="journal article" date="2019" name="Nat. Plants">
        <title>Stout camphor tree genome fills gaps in understanding of flowering plant genome evolution.</title>
        <authorList>
            <person name="Chaw S.M."/>
            <person name="Liu Y.C."/>
            <person name="Wu Y.W."/>
            <person name="Wang H.Y."/>
            <person name="Lin C.I."/>
            <person name="Wu C.S."/>
            <person name="Ke H.M."/>
            <person name="Chang L.Y."/>
            <person name="Hsu C.Y."/>
            <person name="Yang H.T."/>
            <person name="Sudianto E."/>
            <person name="Hsu M.H."/>
            <person name="Wu K.P."/>
            <person name="Wang L.N."/>
            <person name="Leebens-Mack J.H."/>
            <person name="Tsai I.J."/>
        </authorList>
    </citation>
    <scope>NUCLEOTIDE SEQUENCE [LARGE SCALE GENOMIC DNA]</scope>
    <source>
        <strain evidence="18">cv. Chaw 1501</strain>
        <tissue evidence="17">Young leaves</tissue>
    </source>
</reference>
<dbReference type="InterPro" id="IPR008271">
    <property type="entry name" value="Ser/Thr_kinase_AS"/>
</dbReference>
<dbReference type="EMBL" id="QPKB01000007">
    <property type="protein sequence ID" value="RWR88645.1"/>
    <property type="molecule type" value="Genomic_DNA"/>
</dbReference>
<evidence type="ECO:0000259" key="16">
    <source>
        <dbReference type="PROSITE" id="PS50011"/>
    </source>
</evidence>
<evidence type="ECO:0000256" key="1">
    <source>
        <dbReference type="ARBA" id="ARBA00004167"/>
    </source>
</evidence>
<evidence type="ECO:0000256" key="4">
    <source>
        <dbReference type="ARBA" id="ARBA00022679"/>
    </source>
</evidence>
<evidence type="ECO:0000256" key="14">
    <source>
        <dbReference type="ARBA" id="ARBA00023180"/>
    </source>
</evidence>
<dbReference type="Gene3D" id="3.30.200.20">
    <property type="entry name" value="Phosphorylase Kinase, domain 1"/>
    <property type="match status" value="1"/>
</dbReference>
<keyword evidence="4" id="KW-0808">Transferase</keyword>
<dbReference type="Gene3D" id="1.10.510.10">
    <property type="entry name" value="Transferase(Phosphotransferase) domain 1"/>
    <property type="match status" value="1"/>
</dbReference>
<keyword evidence="9 17" id="KW-0418">Kinase</keyword>
<evidence type="ECO:0000256" key="15">
    <source>
        <dbReference type="SAM" id="MobiDB-lite"/>
    </source>
</evidence>
<evidence type="ECO:0000256" key="6">
    <source>
        <dbReference type="ARBA" id="ARBA00022729"/>
    </source>
</evidence>
<keyword evidence="3" id="KW-0597">Phosphoprotein</keyword>
<dbReference type="Proteomes" id="UP000283530">
    <property type="component" value="Unassembled WGS sequence"/>
</dbReference>
<dbReference type="PROSITE" id="PS50011">
    <property type="entry name" value="PROTEIN_KINASE_DOM"/>
    <property type="match status" value="1"/>
</dbReference>
<keyword evidence="12" id="KW-0472">Membrane</keyword>
<accession>A0A443PD12</accession>
<feature type="compositionally biased region" description="Low complexity" evidence="15">
    <location>
        <begin position="263"/>
        <end position="280"/>
    </location>
</feature>
<evidence type="ECO:0000256" key="10">
    <source>
        <dbReference type="ARBA" id="ARBA00022840"/>
    </source>
</evidence>
<evidence type="ECO:0000256" key="12">
    <source>
        <dbReference type="ARBA" id="ARBA00023136"/>
    </source>
</evidence>
<keyword evidence="18" id="KW-1185">Reference proteome</keyword>
<dbReference type="AlphaFoldDB" id="A0A443PD12"/>
<evidence type="ECO:0000313" key="18">
    <source>
        <dbReference type="Proteomes" id="UP000283530"/>
    </source>
</evidence>
<keyword evidence="6" id="KW-0732">Signal</keyword>
<keyword evidence="11" id="KW-1133">Transmembrane helix</keyword>
<dbReference type="InterPro" id="IPR001245">
    <property type="entry name" value="Ser-Thr/Tyr_kinase_cat_dom"/>
</dbReference>
<keyword evidence="8" id="KW-0547">Nucleotide-binding</keyword>
<evidence type="ECO:0000256" key="7">
    <source>
        <dbReference type="ARBA" id="ARBA00022737"/>
    </source>
</evidence>
<evidence type="ECO:0000256" key="9">
    <source>
        <dbReference type="ARBA" id="ARBA00022777"/>
    </source>
</evidence>
<evidence type="ECO:0000256" key="13">
    <source>
        <dbReference type="ARBA" id="ARBA00023170"/>
    </source>
</evidence>
<evidence type="ECO:0000313" key="17">
    <source>
        <dbReference type="EMBL" id="RWR88645.1"/>
    </source>
</evidence>
<proteinExistence type="predicted"/>
<dbReference type="PANTHER" id="PTHR47973">
    <property type="entry name" value="CYSTEINE-RICH RECEPTOR-LIKE PROTEIN KINASE 3"/>
    <property type="match status" value="1"/>
</dbReference>
<dbReference type="InterPro" id="IPR011009">
    <property type="entry name" value="Kinase-like_dom_sf"/>
</dbReference>
<gene>
    <name evidence="17" type="ORF">CKAN_01767400</name>
</gene>